<accession>A0A840C7U4</accession>
<dbReference type="EMBL" id="JACIEQ010000001">
    <property type="protein sequence ID" value="MBB4021495.1"/>
    <property type="molecule type" value="Genomic_DNA"/>
</dbReference>
<dbReference type="RefSeq" id="WP_054537637.1">
    <property type="nucleotide sequence ID" value="NZ_JACIEQ010000001.1"/>
</dbReference>
<dbReference type="PANTHER" id="PTHR42792:SF1">
    <property type="entry name" value="FLAGELLAR HOOK-ASSOCIATED PROTEIN 3"/>
    <property type="match status" value="1"/>
</dbReference>
<keyword evidence="5" id="KW-0969">Cilium</keyword>
<reference evidence="5" key="1">
    <citation type="submission" date="2020-08" db="EMBL/GenBank/DDBJ databases">
        <title>Genomic Encyclopedia of Type Strains, Phase IV (KMG-IV): sequencing the most valuable type-strain genomes for metagenomic binning, comparative biology and taxonomic classification.</title>
        <authorList>
            <person name="Goeker M."/>
        </authorList>
    </citation>
    <scope>NUCLEOTIDE SEQUENCE [LARGE SCALE GENOMIC DNA]</scope>
    <source>
        <strain evidence="5">DSM 105040</strain>
    </source>
</reference>
<gene>
    <name evidence="5" type="ORF">GGR17_001286</name>
</gene>
<dbReference type="InterPro" id="IPR046358">
    <property type="entry name" value="Flagellin_C"/>
</dbReference>
<evidence type="ECO:0000256" key="1">
    <source>
        <dbReference type="ARBA" id="ARBA00004365"/>
    </source>
</evidence>
<dbReference type="InterPro" id="IPR001492">
    <property type="entry name" value="Flagellin"/>
</dbReference>
<evidence type="ECO:0000256" key="3">
    <source>
        <dbReference type="ARBA" id="ARBA00023143"/>
    </source>
</evidence>
<comment type="subcellular location">
    <subcellularLocation>
        <location evidence="1">Bacterial flagellum</location>
    </subcellularLocation>
</comment>
<protein>
    <submittedName>
        <fullName evidence="5">Flagellar hook-associated protein 3 FlgL</fullName>
    </submittedName>
</protein>
<dbReference type="SUPFAM" id="SSF64518">
    <property type="entry name" value="Phase 1 flagellin"/>
    <property type="match status" value="1"/>
</dbReference>
<evidence type="ECO:0000259" key="4">
    <source>
        <dbReference type="Pfam" id="PF00700"/>
    </source>
</evidence>
<dbReference type="GO" id="GO:0009288">
    <property type="term" value="C:bacterial-type flagellum"/>
    <property type="evidence" value="ECO:0007669"/>
    <property type="project" value="UniProtKB-SubCell"/>
</dbReference>
<keyword evidence="5" id="KW-0282">Flagellum</keyword>
<evidence type="ECO:0000313" key="6">
    <source>
        <dbReference type="Proteomes" id="UP000585681"/>
    </source>
</evidence>
<proteinExistence type="inferred from homology"/>
<dbReference type="GO" id="GO:0005198">
    <property type="term" value="F:structural molecule activity"/>
    <property type="evidence" value="ECO:0007669"/>
    <property type="project" value="InterPro"/>
</dbReference>
<dbReference type="Proteomes" id="UP000585681">
    <property type="component" value="Unassembled WGS sequence"/>
</dbReference>
<keyword evidence="3" id="KW-0975">Bacterial flagellum</keyword>
<dbReference type="Pfam" id="PF00700">
    <property type="entry name" value="Flagellin_C"/>
    <property type="match status" value="1"/>
</dbReference>
<name>A0A840C7U4_9RHOB</name>
<dbReference type="Gene3D" id="1.20.1330.10">
    <property type="entry name" value="f41 fragment of flagellin, N-terminal domain"/>
    <property type="match status" value="1"/>
</dbReference>
<evidence type="ECO:0000313" key="5">
    <source>
        <dbReference type="EMBL" id="MBB4021495.1"/>
    </source>
</evidence>
<comment type="caution">
    <text evidence="5">The sequence shown here is derived from an EMBL/GenBank/DDBJ whole genome shotgun (WGS) entry which is preliminary data.</text>
</comment>
<dbReference type="PANTHER" id="PTHR42792">
    <property type="entry name" value="FLAGELLIN"/>
    <property type="match status" value="1"/>
</dbReference>
<sequence>MTSLSIGDMAQSLVLRRQNSNLKTRMGTLSQELVTGLARDPGKRLSGDFTPLAAIERSLTVLGAYKTALTEAKVTTDAMQASLGTLDDMSSGLYPGLFLAGSSVDPTLVTTAGVDAMGKLEHAVSVLNTQAAGRSLFSGAATDTPALVSADDIMSGLRTAVSGAVTADDVMAAAAAWFGTQTGGFETQAYQGSATPAGPVRLADGHLLSLDITAADPALRGVIRGVATAALLEDPELLGGDATARAELAQQAAEHLLTAERPLATLRAELGNTQNRIETISAENASQTSAMEIARTELIGADPYDTATEMEAVQGQLETLYTVTARLSRLSLADFLT</sequence>
<dbReference type="AlphaFoldDB" id="A0A840C7U4"/>
<evidence type="ECO:0000256" key="2">
    <source>
        <dbReference type="ARBA" id="ARBA00005709"/>
    </source>
</evidence>
<organism evidence="5 6">
    <name type="scientific">Actibacterium naphthalenivorans</name>
    <dbReference type="NCBI Taxonomy" id="1614693"/>
    <lineage>
        <taxon>Bacteria</taxon>
        <taxon>Pseudomonadati</taxon>
        <taxon>Pseudomonadota</taxon>
        <taxon>Alphaproteobacteria</taxon>
        <taxon>Rhodobacterales</taxon>
        <taxon>Roseobacteraceae</taxon>
        <taxon>Actibacterium</taxon>
    </lineage>
</organism>
<keyword evidence="5" id="KW-0966">Cell projection</keyword>
<comment type="similarity">
    <text evidence="2">Belongs to the bacterial flagellin family.</text>
</comment>
<keyword evidence="6" id="KW-1185">Reference proteome</keyword>
<feature type="domain" description="Flagellin C-terminal" evidence="4">
    <location>
        <begin position="261"/>
        <end position="336"/>
    </location>
</feature>